<accession>A0A443I7B0</accession>
<evidence type="ECO:0000256" key="1">
    <source>
        <dbReference type="SAM" id="MobiDB-lite"/>
    </source>
</evidence>
<dbReference type="SMART" id="SM00292">
    <property type="entry name" value="BRCT"/>
    <property type="match status" value="1"/>
</dbReference>
<dbReference type="Gene3D" id="3.40.50.10190">
    <property type="entry name" value="BRCT domain"/>
    <property type="match status" value="1"/>
</dbReference>
<organism evidence="3 4">
    <name type="scientific">Byssochlamys spectabilis</name>
    <name type="common">Paecilomyces variotii</name>
    <dbReference type="NCBI Taxonomy" id="264951"/>
    <lineage>
        <taxon>Eukaryota</taxon>
        <taxon>Fungi</taxon>
        <taxon>Dikarya</taxon>
        <taxon>Ascomycota</taxon>
        <taxon>Pezizomycotina</taxon>
        <taxon>Eurotiomycetes</taxon>
        <taxon>Eurotiomycetidae</taxon>
        <taxon>Eurotiales</taxon>
        <taxon>Thermoascaceae</taxon>
        <taxon>Paecilomyces</taxon>
    </lineage>
</organism>
<dbReference type="SUPFAM" id="SSF52113">
    <property type="entry name" value="BRCT domain"/>
    <property type="match status" value="1"/>
</dbReference>
<dbReference type="VEuPathDB" id="FungiDB:C8Q69DRAFT_452778"/>
<dbReference type="PROSITE" id="PS50172">
    <property type="entry name" value="BRCT"/>
    <property type="match status" value="1"/>
</dbReference>
<feature type="compositionally biased region" description="Polar residues" evidence="1">
    <location>
        <begin position="13"/>
        <end position="43"/>
    </location>
</feature>
<feature type="compositionally biased region" description="Basic and acidic residues" evidence="1">
    <location>
        <begin position="163"/>
        <end position="172"/>
    </location>
</feature>
<protein>
    <recommendedName>
        <fullName evidence="2">BRCT domain-containing protein</fullName>
    </recommendedName>
</protein>
<feature type="compositionally biased region" description="Low complexity" evidence="1">
    <location>
        <begin position="150"/>
        <end position="162"/>
    </location>
</feature>
<dbReference type="RefSeq" id="XP_028489521.1">
    <property type="nucleotide sequence ID" value="XM_028629588.1"/>
</dbReference>
<comment type="caution">
    <text evidence="3">The sequence shown here is derived from an EMBL/GenBank/DDBJ whole genome shotgun (WGS) entry which is preliminary data.</text>
</comment>
<dbReference type="GeneID" id="39598865"/>
<feature type="region of interest" description="Disordered" evidence="1">
    <location>
        <begin position="1"/>
        <end position="43"/>
    </location>
</feature>
<gene>
    <name evidence="3" type="ORF">C8Q69DRAFT_452778</name>
</gene>
<dbReference type="AlphaFoldDB" id="A0A443I7B0"/>
<dbReference type="Pfam" id="PF00533">
    <property type="entry name" value="BRCT"/>
    <property type="match status" value="1"/>
</dbReference>
<reference evidence="3 4" key="1">
    <citation type="journal article" date="2018" name="Front. Microbiol.">
        <title>Genomic and genetic insights into a cosmopolitan fungus, Paecilomyces variotii (Eurotiales).</title>
        <authorList>
            <person name="Urquhart A.S."/>
            <person name="Mondo S.J."/>
            <person name="Makela M.R."/>
            <person name="Hane J.K."/>
            <person name="Wiebenga A."/>
            <person name="He G."/>
            <person name="Mihaltcheva S."/>
            <person name="Pangilinan J."/>
            <person name="Lipzen A."/>
            <person name="Barry K."/>
            <person name="de Vries R.P."/>
            <person name="Grigoriev I.V."/>
            <person name="Idnurm A."/>
        </authorList>
    </citation>
    <scope>NUCLEOTIDE SEQUENCE [LARGE SCALE GENOMIC DNA]</scope>
    <source>
        <strain evidence="3 4">CBS 101075</strain>
    </source>
</reference>
<feature type="compositionally biased region" description="Low complexity" evidence="1">
    <location>
        <begin position="196"/>
        <end position="212"/>
    </location>
</feature>
<dbReference type="InterPro" id="IPR036420">
    <property type="entry name" value="BRCT_dom_sf"/>
</dbReference>
<dbReference type="Proteomes" id="UP000283841">
    <property type="component" value="Unassembled WGS sequence"/>
</dbReference>
<sequence>MPPHPLNKPHTIVPQNHLTFDPWNTASTGHQRAENPYSNTSEWRTTRTEKLSHQFGKPITNGSGDGTLNNGCRVSSKNQNKIRNGAAGEWRWISADEAERRRLGCADIRTLMGGGGGGAKRRKWDGDENGSLNEKTVKKTKVVELRAAESSPSSAPSSTSQHSSRDQADPQHKGYTALPPPSARPKLAFCNDNPSDTNNTPELDPTTETPTGIFTGTTIYINGSTFPLISDHKLKHLLASNGAKIAITLARQTVTHVILGKPNGNGSGAGGGLAAGKVQKELQRSGSAAGRNVKFVDVEWVLESIKASKRLPECGFSNMNMCPKGQHSVLNMFKKKTGP</sequence>
<evidence type="ECO:0000313" key="4">
    <source>
        <dbReference type="Proteomes" id="UP000283841"/>
    </source>
</evidence>
<proteinExistence type="predicted"/>
<evidence type="ECO:0000313" key="3">
    <source>
        <dbReference type="EMBL" id="RWQ99876.1"/>
    </source>
</evidence>
<feature type="domain" description="BRCT" evidence="2">
    <location>
        <begin position="209"/>
        <end position="318"/>
    </location>
</feature>
<keyword evidence="4" id="KW-1185">Reference proteome</keyword>
<feature type="compositionally biased region" description="Basic and acidic residues" evidence="1">
    <location>
        <begin position="135"/>
        <end position="147"/>
    </location>
</feature>
<dbReference type="EMBL" id="RCNU01000001">
    <property type="protein sequence ID" value="RWQ99876.1"/>
    <property type="molecule type" value="Genomic_DNA"/>
</dbReference>
<dbReference type="InterPro" id="IPR001357">
    <property type="entry name" value="BRCT_dom"/>
</dbReference>
<feature type="region of interest" description="Disordered" evidence="1">
    <location>
        <begin position="111"/>
        <end position="212"/>
    </location>
</feature>
<evidence type="ECO:0000259" key="2">
    <source>
        <dbReference type="PROSITE" id="PS50172"/>
    </source>
</evidence>
<name>A0A443I7B0_BYSSP</name>